<evidence type="ECO:0000256" key="1">
    <source>
        <dbReference type="SAM" id="MobiDB-lite"/>
    </source>
</evidence>
<proteinExistence type="predicted"/>
<name>A0A8S9ZVK3_9BILA</name>
<dbReference type="GO" id="GO:0034719">
    <property type="term" value="C:SMN-Sm protein complex"/>
    <property type="evidence" value="ECO:0007669"/>
    <property type="project" value="InterPro"/>
</dbReference>
<dbReference type="Proteomes" id="UP000605970">
    <property type="component" value="Unassembled WGS sequence"/>
</dbReference>
<organism evidence="2 3">
    <name type="scientific">Meloidogyne graminicola</name>
    <dbReference type="NCBI Taxonomy" id="189291"/>
    <lineage>
        <taxon>Eukaryota</taxon>
        <taxon>Metazoa</taxon>
        <taxon>Ecdysozoa</taxon>
        <taxon>Nematoda</taxon>
        <taxon>Chromadorea</taxon>
        <taxon>Rhabditida</taxon>
        <taxon>Tylenchina</taxon>
        <taxon>Tylenchomorpha</taxon>
        <taxon>Tylenchoidea</taxon>
        <taxon>Meloidogynidae</taxon>
        <taxon>Meloidogyninae</taxon>
        <taxon>Meloidogyne</taxon>
    </lineage>
</organism>
<feature type="compositionally biased region" description="Acidic residues" evidence="1">
    <location>
        <begin position="147"/>
        <end position="156"/>
    </location>
</feature>
<feature type="compositionally biased region" description="Low complexity" evidence="1">
    <location>
        <begin position="159"/>
        <end position="174"/>
    </location>
</feature>
<dbReference type="InterPro" id="IPR020338">
    <property type="entry name" value="SMN_gemin7"/>
</dbReference>
<feature type="compositionally biased region" description="Polar residues" evidence="1">
    <location>
        <begin position="111"/>
        <end position="135"/>
    </location>
</feature>
<dbReference type="Gene3D" id="2.30.30.100">
    <property type="match status" value="1"/>
</dbReference>
<evidence type="ECO:0000313" key="2">
    <source>
        <dbReference type="EMBL" id="KAF7637670.1"/>
    </source>
</evidence>
<evidence type="ECO:0000313" key="3">
    <source>
        <dbReference type="Proteomes" id="UP000605970"/>
    </source>
</evidence>
<dbReference type="AlphaFoldDB" id="A0A8S9ZVK3"/>
<keyword evidence="3" id="KW-1185">Reference proteome</keyword>
<feature type="compositionally biased region" description="Polar residues" evidence="1">
    <location>
        <begin position="192"/>
        <end position="202"/>
    </location>
</feature>
<feature type="region of interest" description="Disordered" evidence="1">
    <location>
        <begin position="110"/>
        <end position="202"/>
    </location>
</feature>
<comment type="caution">
    <text evidence="2">The sequence shown here is derived from an EMBL/GenBank/DDBJ whole genome shotgun (WGS) entry which is preliminary data.</text>
</comment>
<dbReference type="Pfam" id="PF11095">
    <property type="entry name" value="Gemin7"/>
    <property type="match status" value="1"/>
</dbReference>
<accession>A0A8S9ZVK3</accession>
<dbReference type="OrthoDB" id="70763at2759"/>
<dbReference type="EMBL" id="JABEBT010000018">
    <property type="protein sequence ID" value="KAF7637670.1"/>
    <property type="molecule type" value="Genomic_DNA"/>
</dbReference>
<gene>
    <name evidence="2" type="ORF">Mgra_00002929</name>
</gene>
<reference evidence="2" key="1">
    <citation type="journal article" date="2020" name="Ecol. Evol.">
        <title>Genome structure and content of the rice root-knot nematode (Meloidogyne graminicola).</title>
        <authorList>
            <person name="Phan N.T."/>
            <person name="Danchin E.G.J."/>
            <person name="Klopp C."/>
            <person name="Perfus-Barbeoch L."/>
            <person name="Kozlowski D.K."/>
            <person name="Koutsovoulos G.D."/>
            <person name="Lopez-Roques C."/>
            <person name="Bouchez O."/>
            <person name="Zahm M."/>
            <person name="Besnard G."/>
            <person name="Bellafiore S."/>
        </authorList>
    </citation>
    <scope>NUCLEOTIDE SEQUENCE</scope>
    <source>
        <strain evidence="2">VN-18</strain>
    </source>
</reference>
<sequence>MGGLQHSQNFDKETQIANVELRQRFLRFLNWLPNKNVEAKMFGTTLNGIITGVDASNFDHFLFNKLHTPTSLIEHAALRTRDTIYLRIASPHNNEYKNNLNIEKEEVMVDSMQNESSQKKTNYQAEKENNTTNEAITPKDKDSTEINIEDFPDNEVEASSSSGGLTTPLSSTKSEGSKRKRSSTSIADRMARSTTQYLDRIK</sequence>
<evidence type="ECO:0008006" key="4">
    <source>
        <dbReference type="Google" id="ProtNLM"/>
    </source>
</evidence>
<protein>
    <recommendedName>
        <fullName evidence="4">Gem-associated protein 7</fullName>
    </recommendedName>
</protein>